<comment type="caution">
    <text evidence="1">The sequence shown here is derived from an EMBL/GenBank/DDBJ whole genome shotgun (WGS) entry which is preliminary data.</text>
</comment>
<protein>
    <submittedName>
        <fullName evidence="1">Uncharacterized protein</fullName>
    </submittedName>
</protein>
<evidence type="ECO:0000313" key="2">
    <source>
        <dbReference type="Proteomes" id="UP000283785"/>
    </source>
</evidence>
<organism evidence="1 2">
    <name type="scientific">Segatella copri</name>
    <dbReference type="NCBI Taxonomy" id="165179"/>
    <lineage>
        <taxon>Bacteria</taxon>
        <taxon>Pseudomonadati</taxon>
        <taxon>Bacteroidota</taxon>
        <taxon>Bacteroidia</taxon>
        <taxon>Bacteroidales</taxon>
        <taxon>Prevotellaceae</taxon>
        <taxon>Segatella</taxon>
    </lineage>
</organism>
<dbReference type="EMBL" id="QSAG01000035">
    <property type="protein sequence ID" value="RGW40882.1"/>
    <property type="molecule type" value="Genomic_DNA"/>
</dbReference>
<dbReference type="Proteomes" id="UP000283785">
    <property type="component" value="Unassembled WGS sequence"/>
</dbReference>
<gene>
    <name evidence="1" type="ORF">DWV76_13570</name>
</gene>
<dbReference type="GO" id="GO:0003824">
    <property type="term" value="F:catalytic activity"/>
    <property type="evidence" value="ECO:0007669"/>
    <property type="project" value="UniProtKB-ARBA"/>
</dbReference>
<accession>A0AA92TVV0</accession>
<proteinExistence type="predicted"/>
<dbReference type="AlphaFoldDB" id="A0AA92TVV0"/>
<sequence>MLNSYLFNNMGTGELQMKTIVIGDLMLDKYVFGIVERVSPESGCPILKQTTCEYQLGEPTLKSKACLKCLYFTIIIFDLCRYLEYFSYRCTINQTE</sequence>
<name>A0AA92TVV0_9BACT</name>
<reference evidence="1 2" key="1">
    <citation type="submission" date="2018-08" db="EMBL/GenBank/DDBJ databases">
        <title>A genome reference for cultivated species of the human gut microbiota.</title>
        <authorList>
            <person name="Zou Y."/>
            <person name="Xue W."/>
            <person name="Luo G."/>
        </authorList>
    </citation>
    <scope>NUCLEOTIDE SEQUENCE [LARGE SCALE GENOMIC DNA]</scope>
    <source>
        <strain evidence="1 2">AF12-50</strain>
    </source>
</reference>
<evidence type="ECO:0000313" key="1">
    <source>
        <dbReference type="EMBL" id="RGW40882.1"/>
    </source>
</evidence>
<dbReference type="InterPro" id="IPR029056">
    <property type="entry name" value="Ribokinase-like"/>
</dbReference>
<dbReference type="Gene3D" id="3.40.1190.20">
    <property type="match status" value="1"/>
</dbReference>